<dbReference type="InterPro" id="IPR011322">
    <property type="entry name" value="N-reg_PII-like_a/b"/>
</dbReference>
<dbReference type="Proteomes" id="UP001595548">
    <property type="component" value="Unassembled WGS sequence"/>
</dbReference>
<evidence type="ECO:0000259" key="1">
    <source>
        <dbReference type="Pfam" id="PF09413"/>
    </source>
</evidence>
<gene>
    <name evidence="2" type="ORF">ACFOEB_05110</name>
</gene>
<organism evidence="2 3">
    <name type="scientific">Gilvimarinus japonicus</name>
    <dbReference type="NCBI Taxonomy" id="1796469"/>
    <lineage>
        <taxon>Bacteria</taxon>
        <taxon>Pseudomonadati</taxon>
        <taxon>Pseudomonadota</taxon>
        <taxon>Gammaproteobacteria</taxon>
        <taxon>Cellvibrionales</taxon>
        <taxon>Cellvibrionaceae</taxon>
        <taxon>Gilvimarinus</taxon>
    </lineage>
</organism>
<name>A0ABV7HL17_9GAMM</name>
<comment type="caution">
    <text evidence="2">The sequence shown here is derived from an EMBL/GenBank/DDBJ whole genome shotgun (WGS) entry which is preliminary data.</text>
</comment>
<dbReference type="InterPro" id="IPR018551">
    <property type="entry name" value="DUF2007"/>
</dbReference>
<accession>A0ABV7HL17</accession>
<reference evidence="3" key="1">
    <citation type="journal article" date="2019" name="Int. J. Syst. Evol. Microbiol.">
        <title>The Global Catalogue of Microorganisms (GCM) 10K type strain sequencing project: providing services to taxonomists for standard genome sequencing and annotation.</title>
        <authorList>
            <consortium name="The Broad Institute Genomics Platform"/>
            <consortium name="The Broad Institute Genome Sequencing Center for Infectious Disease"/>
            <person name="Wu L."/>
            <person name="Ma J."/>
        </authorList>
    </citation>
    <scope>NUCLEOTIDE SEQUENCE [LARGE SCALE GENOMIC DNA]</scope>
    <source>
        <strain evidence="3">KCTC 52141</strain>
    </source>
</reference>
<evidence type="ECO:0000313" key="2">
    <source>
        <dbReference type="EMBL" id="MFC3154574.1"/>
    </source>
</evidence>
<dbReference type="Pfam" id="PF09413">
    <property type="entry name" value="DUF2007"/>
    <property type="match status" value="1"/>
</dbReference>
<proteinExistence type="predicted"/>
<protein>
    <submittedName>
        <fullName evidence="2">DUF2007 domain-containing protein</fullName>
    </submittedName>
</protein>
<dbReference type="RefSeq" id="WP_382414882.1">
    <property type="nucleotide sequence ID" value="NZ_AP031500.1"/>
</dbReference>
<sequence>MLVTISSYSLPYEAHIAKSRLDSEGIPVFIADEHTINMQWLYSHALGGVKLQVPKLYAETALKVLNENREEALVEDQGVDQKACPFCGSENTEFYQLGRRWAFLVFIGIQFPLFPVRDGIKCKECGKVSKT</sequence>
<dbReference type="Gene3D" id="3.30.70.790">
    <property type="entry name" value="UreE, C-terminal domain"/>
    <property type="match status" value="1"/>
</dbReference>
<keyword evidence="3" id="KW-1185">Reference proteome</keyword>
<evidence type="ECO:0000313" key="3">
    <source>
        <dbReference type="Proteomes" id="UP001595548"/>
    </source>
</evidence>
<feature type="domain" description="DUF2007" evidence="1">
    <location>
        <begin position="11"/>
        <end position="67"/>
    </location>
</feature>
<dbReference type="EMBL" id="JBHRTL010000004">
    <property type="protein sequence ID" value="MFC3154574.1"/>
    <property type="molecule type" value="Genomic_DNA"/>
</dbReference>
<dbReference type="SUPFAM" id="SSF54913">
    <property type="entry name" value="GlnB-like"/>
    <property type="match status" value="1"/>
</dbReference>